<feature type="non-terminal residue" evidence="1">
    <location>
        <position position="1"/>
    </location>
</feature>
<accession>X0XSG2</accession>
<gene>
    <name evidence="1" type="ORF">S01H1_74976</name>
</gene>
<organism evidence="1">
    <name type="scientific">marine sediment metagenome</name>
    <dbReference type="NCBI Taxonomy" id="412755"/>
    <lineage>
        <taxon>unclassified sequences</taxon>
        <taxon>metagenomes</taxon>
        <taxon>ecological metagenomes</taxon>
    </lineage>
</organism>
<feature type="non-terminal residue" evidence="1">
    <location>
        <position position="239"/>
    </location>
</feature>
<dbReference type="EMBL" id="BARS01050194">
    <property type="protein sequence ID" value="GAG46124.1"/>
    <property type="molecule type" value="Genomic_DNA"/>
</dbReference>
<evidence type="ECO:0000313" key="1">
    <source>
        <dbReference type="EMBL" id="GAG46124.1"/>
    </source>
</evidence>
<reference evidence="1" key="1">
    <citation type="journal article" date="2014" name="Front. Microbiol.">
        <title>High frequency of phylogenetically diverse reductive dehalogenase-homologous genes in deep subseafloor sedimentary metagenomes.</title>
        <authorList>
            <person name="Kawai M."/>
            <person name="Futagami T."/>
            <person name="Toyoda A."/>
            <person name="Takaki Y."/>
            <person name="Nishi S."/>
            <person name="Hori S."/>
            <person name="Arai W."/>
            <person name="Tsubouchi T."/>
            <person name="Morono Y."/>
            <person name="Uchiyama I."/>
            <person name="Ito T."/>
            <person name="Fujiyama A."/>
            <person name="Inagaki F."/>
            <person name="Takami H."/>
        </authorList>
    </citation>
    <scope>NUCLEOTIDE SEQUENCE</scope>
    <source>
        <strain evidence="1">Expedition CK06-06</strain>
    </source>
</reference>
<protein>
    <submittedName>
        <fullName evidence="1">Uncharacterized protein</fullName>
    </submittedName>
</protein>
<proteinExistence type="predicted"/>
<sequence length="239" mass="26923">GKLSLPQYREPESKALWQPLLEELMRRLRKRGLDKAVMVGISTDAIPSDAVVRFFAELLPRVPWVIHSHSFWRGRDKKIAAGGSKVGYAALVGLRWATDSPKRRTYGWQRPHVHFHRALRDNQPVPMYRILAEMNISAGKKGFGRLGADFWPVLKDKRGLKRGRLCAGRFPKSVWRNLNISTTVLAPGAGGAVPTARFEALREGVQECEARIFIEKALIDEESRKLLGEPLAKRAQAVI</sequence>
<dbReference type="AlphaFoldDB" id="X0XSG2"/>
<comment type="caution">
    <text evidence="1">The sequence shown here is derived from an EMBL/GenBank/DDBJ whole genome shotgun (WGS) entry which is preliminary data.</text>
</comment>
<name>X0XSG2_9ZZZZ</name>